<dbReference type="InterPro" id="IPR012094">
    <property type="entry name" value="tRNA_Ile_lys_synt"/>
</dbReference>
<accession>A0A382TN95</accession>
<sequence length="210" mass="23246">MSRKKLPKSSRTSEAFERLIRSQLSILLEDLGLPNLEKVVIACSGGGDSTALLIAVRQQFPKLQITVAYFNHAIRDEKTTKAEENFVAKIATDLGVDFVTARSTEDLNSEEKARTARYQWLAEVCERVGAEICMTGHQANDQAETVLLNILRGTGSTGMSGMLASASWPVKNLASTRHPTLIRPLLKLWRDDIDAYLCDLAIEPQVDRSN</sequence>
<evidence type="ECO:0000256" key="2">
    <source>
        <dbReference type="ARBA" id="ARBA00022598"/>
    </source>
</evidence>
<dbReference type="SUPFAM" id="SSF52402">
    <property type="entry name" value="Adenine nucleotide alpha hydrolases-like"/>
    <property type="match status" value="1"/>
</dbReference>
<feature type="domain" description="tRNA(Ile)-lysidine/2-thiocytidine synthase N-terminal" evidence="7">
    <location>
        <begin position="38"/>
        <end position="210"/>
    </location>
</feature>
<evidence type="ECO:0000313" key="8">
    <source>
        <dbReference type="EMBL" id="SVD22928.1"/>
    </source>
</evidence>
<reference evidence="8" key="1">
    <citation type="submission" date="2018-05" db="EMBL/GenBank/DDBJ databases">
        <authorList>
            <person name="Lanie J.A."/>
            <person name="Ng W.-L."/>
            <person name="Kazmierczak K.M."/>
            <person name="Andrzejewski T.M."/>
            <person name="Davidsen T.M."/>
            <person name="Wayne K.J."/>
            <person name="Tettelin H."/>
            <person name="Glass J.I."/>
            <person name="Rusch D."/>
            <person name="Podicherti R."/>
            <person name="Tsui H.-C.T."/>
            <person name="Winkler M.E."/>
        </authorList>
    </citation>
    <scope>NUCLEOTIDE SEQUENCE</scope>
</reference>
<dbReference type="Pfam" id="PF01171">
    <property type="entry name" value="ATP_bind_3"/>
    <property type="match status" value="1"/>
</dbReference>
<keyword evidence="2" id="KW-0436">Ligase</keyword>
<dbReference type="GO" id="GO:0005524">
    <property type="term" value="F:ATP binding"/>
    <property type="evidence" value="ECO:0007669"/>
    <property type="project" value="UniProtKB-KW"/>
</dbReference>
<dbReference type="GO" id="GO:0032267">
    <property type="term" value="F:tRNA(Ile)-lysidine synthase activity"/>
    <property type="evidence" value="ECO:0007669"/>
    <property type="project" value="UniProtKB-EC"/>
</dbReference>
<dbReference type="InterPro" id="IPR012795">
    <property type="entry name" value="tRNA_Ile_lys_synt_N"/>
</dbReference>
<gene>
    <name evidence="8" type="ORF">METZ01_LOCUS375782</name>
</gene>
<dbReference type="AlphaFoldDB" id="A0A382TN95"/>
<proteinExistence type="predicted"/>
<dbReference type="PANTHER" id="PTHR43033:SF1">
    <property type="entry name" value="TRNA(ILE)-LYSIDINE SYNTHASE-RELATED"/>
    <property type="match status" value="1"/>
</dbReference>
<protein>
    <recommendedName>
        <fullName evidence="1">tRNA(Ile)-lysidine synthetase</fullName>
        <ecNumber evidence="1">6.3.4.19</ecNumber>
    </recommendedName>
</protein>
<keyword evidence="3" id="KW-0819">tRNA processing</keyword>
<evidence type="ECO:0000256" key="4">
    <source>
        <dbReference type="ARBA" id="ARBA00022741"/>
    </source>
</evidence>
<keyword evidence="4" id="KW-0547">Nucleotide-binding</keyword>
<evidence type="ECO:0000256" key="5">
    <source>
        <dbReference type="ARBA" id="ARBA00022840"/>
    </source>
</evidence>
<dbReference type="InterPro" id="IPR011063">
    <property type="entry name" value="TilS/TtcA_N"/>
</dbReference>
<dbReference type="Gene3D" id="3.40.50.620">
    <property type="entry name" value="HUPs"/>
    <property type="match status" value="1"/>
</dbReference>
<evidence type="ECO:0000256" key="1">
    <source>
        <dbReference type="ARBA" id="ARBA00013267"/>
    </source>
</evidence>
<dbReference type="EC" id="6.3.4.19" evidence="1"/>
<keyword evidence="5" id="KW-0067">ATP-binding</keyword>
<evidence type="ECO:0000256" key="3">
    <source>
        <dbReference type="ARBA" id="ARBA00022694"/>
    </source>
</evidence>
<dbReference type="NCBIfam" id="TIGR02432">
    <property type="entry name" value="lysidine_TilS_N"/>
    <property type="match status" value="1"/>
</dbReference>
<evidence type="ECO:0000259" key="7">
    <source>
        <dbReference type="Pfam" id="PF01171"/>
    </source>
</evidence>
<dbReference type="GO" id="GO:0008033">
    <property type="term" value="P:tRNA processing"/>
    <property type="evidence" value="ECO:0007669"/>
    <property type="project" value="UniProtKB-KW"/>
</dbReference>
<comment type="catalytic activity">
    <reaction evidence="6">
        <text>cytidine(34) in tRNA(Ile2) + L-lysine + ATP = lysidine(34) in tRNA(Ile2) + AMP + diphosphate + H(+)</text>
        <dbReference type="Rhea" id="RHEA:43744"/>
        <dbReference type="Rhea" id="RHEA-COMP:10625"/>
        <dbReference type="Rhea" id="RHEA-COMP:10670"/>
        <dbReference type="ChEBI" id="CHEBI:15378"/>
        <dbReference type="ChEBI" id="CHEBI:30616"/>
        <dbReference type="ChEBI" id="CHEBI:32551"/>
        <dbReference type="ChEBI" id="CHEBI:33019"/>
        <dbReference type="ChEBI" id="CHEBI:82748"/>
        <dbReference type="ChEBI" id="CHEBI:83665"/>
        <dbReference type="ChEBI" id="CHEBI:456215"/>
        <dbReference type="EC" id="6.3.4.19"/>
    </reaction>
</comment>
<dbReference type="PANTHER" id="PTHR43033">
    <property type="entry name" value="TRNA(ILE)-LYSIDINE SYNTHASE-RELATED"/>
    <property type="match status" value="1"/>
</dbReference>
<dbReference type="EMBL" id="UINC01137533">
    <property type="protein sequence ID" value="SVD22928.1"/>
    <property type="molecule type" value="Genomic_DNA"/>
</dbReference>
<name>A0A382TN95_9ZZZZ</name>
<dbReference type="InterPro" id="IPR014729">
    <property type="entry name" value="Rossmann-like_a/b/a_fold"/>
</dbReference>
<feature type="non-terminal residue" evidence="8">
    <location>
        <position position="210"/>
    </location>
</feature>
<dbReference type="CDD" id="cd01992">
    <property type="entry name" value="TilS_N"/>
    <property type="match status" value="1"/>
</dbReference>
<evidence type="ECO:0000256" key="6">
    <source>
        <dbReference type="ARBA" id="ARBA00048539"/>
    </source>
</evidence>
<organism evidence="8">
    <name type="scientific">marine metagenome</name>
    <dbReference type="NCBI Taxonomy" id="408172"/>
    <lineage>
        <taxon>unclassified sequences</taxon>
        <taxon>metagenomes</taxon>
        <taxon>ecological metagenomes</taxon>
    </lineage>
</organism>